<protein>
    <recommendedName>
        <fullName evidence="4">F-box domain-containing protein</fullName>
    </recommendedName>
</protein>
<gene>
    <name evidence="2" type="ORF">K435DRAFT_581622</name>
</gene>
<organism evidence="2 3">
    <name type="scientific">Dendrothele bispora (strain CBS 962.96)</name>
    <dbReference type="NCBI Taxonomy" id="1314807"/>
    <lineage>
        <taxon>Eukaryota</taxon>
        <taxon>Fungi</taxon>
        <taxon>Dikarya</taxon>
        <taxon>Basidiomycota</taxon>
        <taxon>Agaricomycotina</taxon>
        <taxon>Agaricomycetes</taxon>
        <taxon>Agaricomycetidae</taxon>
        <taxon>Agaricales</taxon>
        <taxon>Agaricales incertae sedis</taxon>
        <taxon>Dendrothele</taxon>
    </lineage>
</organism>
<accession>A0A4S8KYD8</accession>
<dbReference type="AlphaFoldDB" id="A0A4S8KYD8"/>
<feature type="coiled-coil region" evidence="1">
    <location>
        <begin position="33"/>
        <end position="67"/>
    </location>
</feature>
<name>A0A4S8KYD8_DENBC</name>
<feature type="non-terminal residue" evidence="2">
    <location>
        <position position="130"/>
    </location>
</feature>
<dbReference type="OrthoDB" id="3365698at2759"/>
<keyword evidence="3" id="KW-1185">Reference proteome</keyword>
<dbReference type="Gene3D" id="1.20.1280.50">
    <property type="match status" value="1"/>
</dbReference>
<evidence type="ECO:0000256" key="1">
    <source>
        <dbReference type="SAM" id="Coils"/>
    </source>
</evidence>
<sequence length="130" mass="14930">NSPSRDVLHSSRIPSEFDIPQIKQVLAESLADLAKYDAQIEGLMRIIAELQQKRANLKKYVDEHRNLLSSMRKFPSEILGEIFGFCCNEYGLSVNRKTPLENFQVDAPALVLSQVCYRWRYVVISSPSLW</sequence>
<feature type="non-terminal residue" evidence="2">
    <location>
        <position position="1"/>
    </location>
</feature>
<evidence type="ECO:0008006" key="4">
    <source>
        <dbReference type="Google" id="ProtNLM"/>
    </source>
</evidence>
<keyword evidence="1" id="KW-0175">Coiled coil</keyword>
<reference evidence="2 3" key="1">
    <citation type="journal article" date="2019" name="Nat. Ecol. Evol.">
        <title>Megaphylogeny resolves global patterns of mushroom evolution.</title>
        <authorList>
            <person name="Varga T."/>
            <person name="Krizsan K."/>
            <person name="Foldi C."/>
            <person name="Dima B."/>
            <person name="Sanchez-Garcia M."/>
            <person name="Sanchez-Ramirez S."/>
            <person name="Szollosi G.J."/>
            <person name="Szarkandi J.G."/>
            <person name="Papp V."/>
            <person name="Albert L."/>
            <person name="Andreopoulos W."/>
            <person name="Angelini C."/>
            <person name="Antonin V."/>
            <person name="Barry K.W."/>
            <person name="Bougher N.L."/>
            <person name="Buchanan P."/>
            <person name="Buyck B."/>
            <person name="Bense V."/>
            <person name="Catcheside P."/>
            <person name="Chovatia M."/>
            <person name="Cooper J."/>
            <person name="Damon W."/>
            <person name="Desjardin D."/>
            <person name="Finy P."/>
            <person name="Geml J."/>
            <person name="Haridas S."/>
            <person name="Hughes K."/>
            <person name="Justo A."/>
            <person name="Karasinski D."/>
            <person name="Kautmanova I."/>
            <person name="Kiss B."/>
            <person name="Kocsube S."/>
            <person name="Kotiranta H."/>
            <person name="LaButti K.M."/>
            <person name="Lechner B.E."/>
            <person name="Liimatainen K."/>
            <person name="Lipzen A."/>
            <person name="Lukacs Z."/>
            <person name="Mihaltcheva S."/>
            <person name="Morgado L.N."/>
            <person name="Niskanen T."/>
            <person name="Noordeloos M.E."/>
            <person name="Ohm R.A."/>
            <person name="Ortiz-Santana B."/>
            <person name="Ovrebo C."/>
            <person name="Racz N."/>
            <person name="Riley R."/>
            <person name="Savchenko A."/>
            <person name="Shiryaev A."/>
            <person name="Soop K."/>
            <person name="Spirin V."/>
            <person name="Szebenyi C."/>
            <person name="Tomsovsky M."/>
            <person name="Tulloss R.E."/>
            <person name="Uehling J."/>
            <person name="Grigoriev I.V."/>
            <person name="Vagvolgyi C."/>
            <person name="Papp T."/>
            <person name="Martin F.M."/>
            <person name="Miettinen O."/>
            <person name="Hibbett D.S."/>
            <person name="Nagy L.G."/>
        </authorList>
    </citation>
    <scope>NUCLEOTIDE SEQUENCE [LARGE SCALE GENOMIC DNA]</scope>
    <source>
        <strain evidence="2 3">CBS 962.96</strain>
    </source>
</reference>
<evidence type="ECO:0000313" key="2">
    <source>
        <dbReference type="EMBL" id="THU81044.1"/>
    </source>
</evidence>
<dbReference type="EMBL" id="ML179847">
    <property type="protein sequence ID" value="THU81044.1"/>
    <property type="molecule type" value="Genomic_DNA"/>
</dbReference>
<dbReference type="Proteomes" id="UP000297245">
    <property type="component" value="Unassembled WGS sequence"/>
</dbReference>
<proteinExistence type="predicted"/>
<evidence type="ECO:0000313" key="3">
    <source>
        <dbReference type="Proteomes" id="UP000297245"/>
    </source>
</evidence>